<feature type="domain" description="BTB" evidence="2">
    <location>
        <begin position="3"/>
        <end position="91"/>
    </location>
</feature>
<dbReference type="InterPro" id="IPR000210">
    <property type="entry name" value="BTB/POZ_dom"/>
</dbReference>
<evidence type="ECO:0000313" key="3">
    <source>
        <dbReference type="EMBL" id="AMK62039.1"/>
    </source>
</evidence>
<evidence type="ECO:0000313" key="4">
    <source>
        <dbReference type="Proteomes" id="UP000240935"/>
    </source>
</evidence>
<dbReference type="CDD" id="cd18186">
    <property type="entry name" value="BTB_POZ_ZBTB_KLHL-like"/>
    <property type="match status" value="1"/>
</dbReference>
<organism evidence="3 4">
    <name type="scientific">Samba virus</name>
    <dbReference type="NCBI Taxonomy" id="1461100"/>
    <lineage>
        <taxon>Viruses</taxon>
        <taxon>Varidnaviria</taxon>
        <taxon>Bamfordvirae</taxon>
        <taxon>Nucleocytoviricota</taxon>
        <taxon>Megaviricetes</taxon>
        <taxon>Imitervirales</taxon>
        <taxon>Mimiviridae</taxon>
        <taxon>Megamimivirinae</taxon>
        <taxon>Mimivirus</taxon>
        <taxon>Mimivirus bradfordmassiliense</taxon>
    </lineage>
</organism>
<dbReference type="SUPFAM" id="SSF50998">
    <property type="entry name" value="Quinoprotein alcohol dehydrogenase-like"/>
    <property type="match status" value="1"/>
</dbReference>
<dbReference type="InterPro" id="IPR011047">
    <property type="entry name" value="Quinoprotein_ADH-like_sf"/>
</dbReference>
<dbReference type="Pfam" id="PF00651">
    <property type="entry name" value="BTB"/>
    <property type="match status" value="1"/>
</dbReference>
<dbReference type="InterPro" id="IPR015943">
    <property type="entry name" value="WD40/YVTN_repeat-like_dom_sf"/>
</dbReference>
<sequence length="473" mass="55510">MTNIQLVIKDDSNSITLNVNRDTLCSKIDYFNKMFNNFAESTKEIVSIYVLNAQIVRDLIDSKIYDREITADKKNWKYILDLYKCQDYFGIEIDSELMKDLLVPREYFGHLIDVIDLIGYNKHTVNTVVQNIPIDFNVKVFPPKLINKMVPVITDSIKVFGSKTSIDIVCLKTREIIYSLPTIESLCNCFCYVKNKKMVFFINELSQLVAFDIRYGTSNIISLRIKKEDFNTNPYYRKNILLTDVLYRRNSDLQIIPTVNILYNKISNQLIFCHNHKHVVIIDVESYRVINMYTHSNYFDVNIDNICRYVNHNTLAINHSSNIIALWNLESYEIHTRPKPNGIINLTALIYYNTYIYKNKFQKIFVNEFYLPNKPFELKPKHSGEITFVGCSPDNKYIVIVVDYCQITIFDMEYTLSLYASCKCVSRTYIRYEYPLSIIFGSNNTMSILFETNKKNIMHVYSLKSKKSLKNYV</sequence>
<dbReference type="Gene3D" id="2.130.10.10">
    <property type="entry name" value="YVTN repeat-like/Quinoprotein amine dehydrogenase"/>
    <property type="match status" value="1"/>
</dbReference>
<comment type="similarity">
    <text evidence="1">Belongs to the mimivirus BTB/WD family.</text>
</comment>
<dbReference type="InterPro" id="IPR011333">
    <property type="entry name" value="SKP1/BTB/POZ_sf"/>
</dbReference>
<protein>
    <submittedName>
        <fullName evidence="3">BTB/POZ domain-containing protein</fullName>
    </submittedName>
</protein>
<dbReference type="Proteomes" id="UP000240935">
    <property type="component" value="Segment"/>
</dbReference>
<accession>A0A140E164</accession>
<evidence type="ECO:0000259" key="2">
    <source>
        <dbReference type="Pfam" id="PF00651"/>
    </source>
</evidence>
<proteinExistence type="inferred from homology"/>
<name>A0A140E164_MIMIV</name>
<evidence type="ECO:0000256" key="1">
    <source>
        <dbReference type="ARBA" id="ARBA00006497"/>
    </source>
</evidence>
<reference evidence="3 4" key="1">
    <citation type="journal article" date="2014" name="Virol. J.">
        <title>Samba virus: a novel mimivirus from a giant rain forest, the Brazilian Amazon.</title>
        <authorList>
            <person name="Campos R.K."/>
            <person name="Boratto P.V."/>
            <person name="Assis F.L."/>
            <person name="Aguiar E.R."/>
            <person name="Silva L.C."/>
            <person name="Albarnaz J.D."/>
            <person name="Dornas F.P."/>
            <person name="Trindade G.S."/>
            <person name="Ferreira P.P."/>
            <person name="Marques J.T."/>
            <person name="Robert C."/>
            <person name="Raoult D."/>
            <person name="Kroon E.G."/>
            <person name="La Scola B."/>
            <person name="Abrahao J.S."/>
        </authorList>
    </citation>
    <scope>NUCLEOTIDE SEQUENCE [LARGE SCALE GENOMIC DNA]</scope>
</reference>
<dbReference type="EMBL" id="KF959826">
    <property type="protein sequence ID" value="AMK62039.1"/>
    <property type="molecule type" value="Genomic_DNA"/>
</dbReference>
<dbReference type="Gene3D" id="3.30.710.10">
    <property type="entry name" value="Potassium Channel Kv1.1, Chain A"/>
    <property type="match status" value="1"/>
</dbReference>